<evidence type="ECO:0000256" key="1">
    <source>
        <dbReference type="SAM" id="Phobius"/>
    </source>
</evidence>
<keyword evidence="1" id="KW-1133">Transmembrane helix</keyword>
<evidence type="ECO:0000313" key="3">
    <source>
        <dbReference type="Proteomes" id="UP000187406"/>
    </source>
</evidence>
<dbReference type="Proteomes" id="UP000187406">
    <property type="component" value="Unassembled WGS sequence"/>
</dbReference>
<feature type="transmembrane region" description="Helical" evidence="1">
    <location>
        <begin position="12"/>
        <end position="32"/>
    </location>
</feature>
<keyword evidence="3" id="KW-1185">Reference proteome</keyword>
<comment type="caution">
    <text evidence="2">The sequence shown here is derived from an EMBL/GenBank/DDBJ whole genome shotgun (WGS) entry which is preliminary data.</text>
</comment>
<protein>
    <submittedName>
        <fullName evidence="2">Uncharacterized protein</fullName>
    </submittedName>
</protein>
<sequence>MIFRGRSKLGSFTFNILGFFLIFLALDIFANIPSASFLHISTTFLGLISFWFCLNYILSSIFLRNILSILFCVFFLSFFCIMHLNFFVTCVFFLSFFCIMHLNFFLTCIFFLSLFCIMHLNFFLTLSFFRSIFFQFFLVLL</sequence>
<organism evidence="2 3">
    <name type="scientific">Cephalotus follicularis</name>
    <name type="common">Albany pitcher plant</name>
    <dbReference type="NCBI Taxonomy" id="3775"/>
    <lineage>
        <taxon>Eukaryota</taxon>
        <taxon>Viridiplantae</taxon>
        <taxon>Streptophyta</taxon>
        <taxon>Embryophyta</taxon>
        <taxon>Tracheophyta</taxon>
        <taxon>Spermatophyta</taxon>
        <taxon>Magnoliopsida</taxon>
        <taxon>eudicotyledons</taxon>
        <taxon>Gunneridae</taxon>
        <taxon>Pentapetalae</taxon>
        <taxon>rosids</taxon>
        <taxon>fabids</taxon>
        <taxon>Oxalidales</taxon>
        <taxon>Cephalotaceae</taxon>
        <taxon>Cephalotus</taxon>
    </lineage>
</organism>
<accession>A0A1Q3CMK6</accession>
<dbReference type="EMBL" id="BDDD01002417">
    <property type="protein sequence ID" value="GAV81477.1"/>
    <property type="molecule type" value="Genomic_DNA"/>
</dbReference>
<name>A0A1Q3CMK6_CEPFO</name>
<feature type="transmembrane region" description="Helical" evidence="1">
    <location>
        <begin position="38"/>
        <end position="58"/>
    </location>
</feature>
<reference evidence="3" key="1">
    <citation type="submission" date="2016-04" db="EMBL/GenBank/DDBJ databases">
        <title>Cephalotus genome sequencing.</title>
        <authorList>
            <person name="Fukushima K."/>
            <person name="Hasebe M."/>
            <person name="Fang X."/>
        </authorList>
    </citation>
    <scope>NUCLEOTIDE SEQUENCE [LARGE SCALE GENOMIC DNA]</scope>
    <source>
        <strain evidence="3">cv. St1</strain>
    </source>
</reference>
<dbReference type="AlphaFoldDB" id="A0A1Q3CMK6"/>
<keyword evidence="1" id="KW-0472">Membrane</keyword>
<feature type="transmembrane region" description="Helical" evidence="1">
    <location>
        <begin position="65"/>
        <end position="86"/>
    </location>
</feature>
<proteinExistence type="predicted"/>
<dbReference type="InParanoid" id="A0A1Q3CMK6"/>
<feature type="transmembrane region" description="Helical" evidence="1">
    <location>
        <begin position="92"/>
        <end position="115"/>
    </location>
</feature>
<evidence type="ECO:0000313" key="2">
    <source>
        <dbReference type="EMBL" id="GAV81477.1"/>
    </source>
</evidence>
<keyword evidence="1" id="KW-0812">Transmembrane</keyword>
<gene>
    <name evidence="2" type="ORF">CFOL_v3_24932</name>
</gene>
<feature type="transmembrane region" description="Helical" evidence="1">
    <location>
        <begin position="122"/>
        <end position="140"/>
    </location>
</feature>